<evidence type="ECO:0000313" key="10">
    <source>
        <dbReference type="EMBL" id="MDQ0753926.1"/>
    </source>
</evidence>
<dbReference type="Gene3D" id="3.40.50.2300">
    <property type="match status" value="1"/>
</dbReference>
<reference evidence="10 11" key="1">
    <citation type="submission" date="2023-07" db="EMBL/GenBank/DDBJ databases">
        <title>Comparative genomics of wheat-associated soil bacteria to identify genetic determinants of phenazine resistance.</title>
        <authorList>
            <person name="Mouncey N."/>
        </authorList>
    </citation>
    <scope>NUCLEOTIDE SEQUENCE [LARGE SCALE GENOMIC DNA]</scope>
    <source>
        <strain evidence="10 11">B3I12</strain>
    </source>
</reference>
<dbReference type="InterPro" id="IPR011006">
    <property type="entry name" value="CheY-like_superfamily"/>
</dbReference>
<dbReference type="EMBL" id="JAUSYP010000001">
    <property type="protein sequence ID" value="MDQ0753926.1"/>
    <property type="molecule type" value="Genomic_DNA"/>
</dbReference>
<dbReference type="SMART" id="SM00862">
    <property type="entry name" value="Trans_reg_C"/>
    <property type="match status" value="1"/>
</dbReference>
<evidence type="ECO:0000256" key="3">
    <source>
        <dbReference type="ARBA" id="ARBA00023015"/>
    </source>
</evidence>
<comment type="caution">
    <text evidence="10">The sequence shown here is derived from an EMBL/GenBank/DDBJ whole genome shotgun (WGS) entry which is preliminary data.</text>
</comment>
<evidence type="ECO:0000313" key="11">
    <source>
        <dbReference type="Proteomes" id="UP001232755"/>
    </source>
</evidence>
<evidence type="ECO:0000256" key="5">
    <source>
        <dbReference type="ARBA" id="ARBA00023163"/>
    </source>
</evidence>
<sequence length="387" mass="42406">MRLRRLVPCAVLATCLTGCGGVDGGVRVEGRAATTIPWTGPVYMTDWLGRARQHPKEVYATGRVSLTQLTWRDWGSPRARATGVATDDTCLSGCPDGNPPSYRVDVVLSGLSGAGTWRSTAMRRLPPYIPPRRSGCKAGTVRTWTYRMPENGTGEDRRRGNAMHAGQDVLLVEDDELIREATRLTLEERGYRVRTAADGLTGLALFRERHPDVAVLDIMLPGLNGVSLAGRIREESGVPVLLISARNDPVDVVMGLEAGADDYVTKPFDGPVLVARIRSLLRRASPAGEPGRSPRLRFGDLEFCPASLAARRDGKPLALTTTELKLLSEFAAAPGTVLSRDLLLERVWDYAWSGDTRVVDVHVQRLRSKVGRERIETVRGFGYKLRP</sequence>
<dbReference type="NCBIfam" id="NF041733">
    <property type="entry name" value="resp_reg_CseB"/>
    <property type="match status" value="1"/>
</dbReference>
<evidence type="ECO:0000256" key="4">
    <source>
        <dbReference type="ARBA" id="ARBA00023125"/>
    </source>
</evidence>
<accession>A0ABU0R2U1</accession>
<dbReference type="SMART" id="SM00448">
    <property type="entry name" value="REC"/>
    <property type="match status" value="1"/>
</dbReference>
<feature type="domain" description="OmpR/PhoB-type" evidence="9">
    <location>
        <begin position="293"/>
        <end position="387"/>
    </location>
</feature>
<dbReference type="InterPro" id="IPR001789">
    <property type="entry name" value="Sig_transdc_resp-reg_receiver"/>
</dbReference>
<evidence type="ECO:0000259" key="9">
    <source>
        <dbReference type="PROSITE" id="PS51755"/>
    </source>
</evidence>
<keyword evidence="2" id="KW-0902">Two-component regulatory system</keyword>
<dbReference type="SUPFAM" id="SSF52172">
    <property type="entry name" value="CheY-like"/>
    <property type="match status" value="1"/>
</dbReference>
<dbReference type="PROSITE" id="PS51755">
    <property type="entry name" value="OMPR_PHOB"/>
    <property type="match status" value="1"/>
</dbReference>
<keyword evidence="1 6" id="KW-0597">Phosphoprotein</keyword>
<evidence type="ECO:0000256" key="1">
    <source>
        <dbReference type="ARBA" id="ARBA00022553"/>
    </source>
</evidence>
<keyword evidence="11" id="KW-1185">Reference proteome</keyword>
<dbReference type="Proteomes" id="UP001232755">
    <property type="component" value="Unassembled WGS sequence"/>
</dbReference>
<dbReference type="Pfam" id="PF00486">
    <property type="entry name" value="Trans_reg_C"/>
    <property type="match status" value="1"/>
</dbReference>
<feature type="domain" description="Response regulatory" evidence="8">
    <location>
        <begin position="168"/>
        <end position="281"/>
    </location>
</feature>
<dbReference type="Pfam" id="PF00072">
    <property type="entry name" value="Response_reg"/>
    <property type="match status" value="1"/>
</dbReference>
<evidence type="ECO:0000256" key="6">
    <source>
        <dbReference type="PROSITE-ProRule" id="PRU00169"/>
    </source>
</evidence>
<evidence type="ECO:0000259" key="8">
    <source>
        <dbReference type="PROSITE" id="PS50110"/>
    </source>
</evidence>
<dbReference type="InterPro" id="IPR036388">
    <property type="entry name" value="WH-like_DNA-bd_sf"/>
</dbReference>
<dbReference type="PROSITE" id="PS50110">
    <property type="entry name" value="RESPONSE_REGULATORY"/>
    <property type="match status" value="1"/>
</dbReference>
<organism evidence="10 11">
    <name type="scientific">Streptomyces africanus</name>
    <dbReference type="NCBI Taxonomy" id="231024"/>
    <lineage>
        <taxon>Bacteria</taxon>
        <taxon>Bacillati</taxon>
        <taxon>Actinomycetota</taxon>
        <taxon>Actinomycetes</taxon>
        <taxon>Kitasatosporales</taxon>
        <taxon>Streptomycetaceae</taxon>
        <taxon>Streptomyces</taxon>
    </lineage>
</organism>
<dbReference type="CDD" id="cd17574">
    <property type="entry name" value="REC_OmpR"/>
    <property type="match status" value="1"/>
</dbReference>
<feature type="DNA-binding region" description="OmpR/PhoB-type" evidence="7">
    <location>
        <begin position="293"/>
        <end position="387"/>
    </location>
</feature>
<dbReference type="CDD" id="cd00383">
    <property type="entry name" value="trans_reg_C"/>
    <property type="match status" value="1"/>
</dbReference>
<protein>
    <submittedName>
        <fullName evidence="10">DNA-binding response OmpR family regulator</fullName>
    </submittedName>
</protein>
<dbReference type="InterPro" id="IPR039420">
    <property type="entry name" value="WalR-like"/>
</dbReference>
<dbReference type="InterPro" id="IPR049766">
    <property type="entry name" value="CseB"/>
</dbReference>
<keyword evidence="3" id="KW-0805">Transcription regulation</keyword>
<keyword evidence="4 7" id="KW-0238">DNA-binding</keyword>
<name>A0ABU0R2U1_9ACTN</name>
<proteinExistence type="predicted"/>
<dbReference type="Gene3D" id="6.10.250.690">
    <property type="match status" value="1"/>
</dbReference>
<dbReference type="Gene3D" id="1.10.10.10">
    <property type="entry name" value="Winged helix-like DNA-binding domain superfamily/Winged helix DNA-binding domain"/>
    <property type="match status" value="1"/>
</dbReference>
<gene>
    <name evidence="10" type="ORF">QF034_008157</name>
</gene>
<dbReference type="PANTHER" id="PTHR48111">
    <property type="entry name" value="REGULATOR OF RPOS"/>
    <property type="match status" value="1"/>
</dbReference>
<dbReference type="PANTHER" id="PTHR48111:SF21">
    <property type="entry name" value="DNA-BINDING DUAL MASTER TRANSCRIPTIONAL REGULATOR RPAA"/>
    <property type="match status" value="1"/>
</dbReference>
<keyword evidence="5" id="KW-0804">Transcription</keyword>
<dbReference type="InterPro" id="IPR001867">
    <property type="entry name" value="OmpR/PhoB-type_DNA-bd"/>
</dbReference>
<evidence type="ECO:0000256" key="7">
    <source>
        <dbReference type="PROSITE-ProRule" id="PRU01091"/>
    </source>
</evidence>
<feature type="modified residue" description="4-aspartylphosphate" evidence="6">
    <location>
        <position position="217"/>
    </location>
</feature>
<dbReference type="GO" id="GO:0003677">
    <property type="term" value="F:DNA binding"/>
    <property type="evidence" value="ECO:0007669"/>
    <property type="project" value="UniProtKB-KW"/>
</dbReference>
<evidence type="ECO:0000256" key="2">
    <source>
        <dbReference type="ARBA" id="ARBA00023012"/>
    </source>
</evidence>